<dbReference type="InterPro" id="IPR007060">
    <property type="entry name" value="FtsL/DivIC"/>
</dbReference>
<reference evidence="2" key="1">
    <citation type="submission" date="2023-02" db="EMBL/GenBank/DDBJ databases">
        <title>Host association and intracellularity evolved multiple times independently in the Rickettsiales.</title>
        <authorList>
            <person name="Castelli M."/>
            <person name="Nardi T."/>
            <person name="Gammuto L."/>
            <person name="Bellinzona G."/>
            <person name="Sabaneyeva E."/>
            <person name="Potekhin A."/>
            <person name="Serra V."/>
            <person name="Petroni G."/>
            <person name="Sassera D."/>
        </authorList>
    </citation>
    <scope>NUCLEOTIDE SEQUENCE</scope>
    <source>
        <strain evidence="2">USBL-36I1</strain>
    </source>
</reference>
<evidence type="ECO:0000256" key="1">
    <source>
        <dbReference type="SAM" id="Coils"/>
    </source>
</evidence>
<organism evidence="2 3">
    <name type="scientific">Lyticum sinuosum</name>
    <dbReference type="NCBI Taxonomy" id="1332059"/>
    <lineage>
        <taxon>Bacteria</taxon>
        <taxon>Pseudomonadati</taxon>
        <taxon>Pseudomonadota</taxon>
        <taxon>Alphaproteobacteria</taxon>
        <taxon>Rickettsiales</taxon>
        <taxon>Lyticum</taxon>
    </lineage>
</organism>
<protein>
    <submittedName>
        <fullName evidence="2">DivIC superfamily septum formation initiator</fullName>
    </submittedName>
</protein>
<dbReference type="Pfam" id="PF04977">
    <property type="entry name" value="DivIC"/>
    <property type="match status" value="1"/>
</dbReference>
<keyword evidence="1" id="KW-0175">Coiled coil</keyword>
<dbReference type="RefSeq" id="WP_322498491.1">
    <property type="nucleotide sequence ID" value="NZ_JARGYU010000001.1"/>
</dbReference>
<sequence length="84" mass="9983">MSTYFIYHLYHGNNGFIAAQILNENLIKKQQILKKLDNKILILRKKIELLKDNKQNNDFIDELARKYFMVGEIDENLLIITIDD</sequence>
<name>A0AAE4VK87_9RICK</name>
<accession>A0AAE4VK87</accession>
<evidence type="ECO:0000313" key="3">
    <source>
        <dbReference type="Proteomes" id="UP001289135"/>
    </source>
</evidence>
<feature type="coiled-coil region" evidence="1">
    <location>
        <begin position="19"/>
        <end position="53"/>
    </location>
</feature>
<gene>
    <name evidence="2" type="ORF">Lyticum_00221</name>
</gene>
<evidence type="ECO:0000313" key="2">
    <source>
        <dbReference type="EMBL" id="MDZ5761060.1"/>
    </source>
</evidence>
<dbReference type="AlphaFoldDB" id="A0AAE4VK87"/>
<dbReference type="Proteomes" id="UP001289135">
    <property type="component" value="Unassembled WGS sequence"/>
</dbReference>
<comment type="caution">
    <text evidence="2">The sequence shown here is derived from an EMBL/GenBank/DDBJ whole genome shotgun (WGS) entry which is preliminary data.</text>
</comment>
<dbReference type="EMBL" id="JARGYU010000001">
    <property type="protein sequence ID" value="MDZ5761060.1"/>
    <property type="molecule type" value="Genomic_DNA"/>
</dbReference>
<keyword evidence="3" id="KW-1185">Reference proteome</keyword>
<proteinExistence type="predicted"/>